<evidence type="ECO:0000313" key="2">
    <source>
        <dbReference type="EMBL" id="KAJ3830836.1"/>
    </source>
</evidence>
<reference evidence="2" key="1">
    <citation type="submission" date="2022-08" db="EMBL/GenBank/DDBJ databases">
        <authorList>
            <consortium name="DOE Joint Genome Institute"/>
            <person name="Min B."/>
            <person name="Riley R."/>
            <person name="Sierra-Patev S."/>
            <person name="Naranjo-Ortiz M."/>
            <person name="Looney B."/>
            <person name="Konkel Z."/>
            <person name="Slot J.C."/>
            <person name="Sakamoto Y."/>
            <person name="Steenwyk J.L."/>
            <person name="Rokas A."/>
            <person name="Carro J."/>
            <person name="Camarero S."/>
            <person name="Ferreira P."/>
            <person name="Molpeceres G."/>
            <person name="Ruiz-Duenas F.J."/>
            <person name="Serrano A."/>
            <person name="Henrissat B."/>
            <person name="Drula E."/>
            <person name="Hughes K.W."/>
            <person name="Mata J.L."/>
            <person name="Ishikawa N.K."/>
            <person name="Vargas-Isla R."/>
            <person name="Ushijima S."/>
            <person name="Smith C.A."/>
            <person name="Ahrendt S."/>
            <person name="Andreopoulos W."/>
            <person name="He G."/>
            <person name="Labutti K."/>
            <person name="Lipzen A."/>
            <person name="Ng V."/>
            <person name="Sandor L."/>
            <person name="Barry K."/>
            <person name="Martinez A.T."/>
            <person name="Xiao Y."/>
            <person name="Gibbons J.G."/>
            <person name="Terashima K."/>
            <person name="Hibbett D.S."/>
            <person name="Grigoriev I.V."/>
        </authorList>
    </citation>
    <scope>NUCLEOTIDE SEQUENCE</scope>
    <source>
        <strain evidence="2">TFB9207</strain>
    </source>
</reference>
<gene>
    <name evidence="2" type="ORF">F5878DRAFT_668285</name>
</gene>
<dbReference type="Proteomes" id="UP001163846">
    <property type="component" value="Unassembled WGS sequence"/>
</dbReference>
<feature type="chain" id="PRO_5041324137" evidence="1">
    <location>
        <begin position="24"/>
        <end position="133"/>
    </location>
</feature>
<dbReference type="AlphaFoldDB" id="A0AA38U218"/>
<name>A0AA38U218_9AGAR</name>
<evidence type="ECO:0000256" key="1">
    <source>
        <dbReference type="SAM" id="SignalP"/>
    </source>
</evidence>
<comment type="caution">
    <text evidence="2">The sequence shown here is derived from an EMBL/GenBank/DDBJ whole genome shotgun (WGS) entry which is preliminary data.</text>
</comment>
<dbReference type="EMBL" id="MU808163">
    <property type="protein sequence ID" value="KAJ3830836.1"/>
    <property type="molecule type" value="Genomic_DNA"/>
</dbReference>
<proteinExistence type="predicted"/>
<keyword evidence="1" id="KW-0732">Signal</keyword>
<organism evidence="2 3">
    <name type="scientific">Lentinula raphanica</name>
    <dbReference type="NCBI Taxonomy" id="153919"/>
    <lineage>
        <taxon>Eukaryota</taxon>
        <taxon>Fungi</taxon>
        <taxon>Dikarya</taxon>
        <taxon>Basidiomycota</taxon>
        <taxon>Agaricomycotina</taxon>
        <taxon>Agaricomycetes</taxon>
        <taxon>Agaricomycetidae</taxon>
        <taxon>Agaricales</taxon>
        <taxon>Marasmiineae</taxon>
        <taxon>Omphalotaceae</taxon>
        <taxon>Lentinula</taxon>
    </lineage>
</organism>
<keyword evidence="3" id="KW-1185">Reference proteome</keyword>
<evidence type="ECO:0000313" key="3">
    <source>
        <dbReference type="Proteomes" id="UP001163846"/>
    </source>
</evidence>
<feature type="signal peptide" evidence="1">
    <location>
        <begin position="1"/>
        <end position="23"/>
    </location>
</feature>
<accession>A0AA38U218</accession>
<protein>
    <submittedName>
        <fullName evidence="2">Uncharacterized protein</fullName>
    </submittedName>
</protein>
<sequence>MHLLSNLLLTSVALCPIVQNVGAVPTPPGPGSEGFPTASKVAVNERRHATVKMKAILLVVHLLFIDSLQHTVDSKYVIAFGDPRRAEFQKVTDTGKEFFGLFLDLFGELDNSGGLEPSPRHCQEQQSCKRAAY</sequence>